<evidence type="ECO:0000313" key="3">
    <source>
        <dbReference type="Proteomes" id="UP000598217"/>
    </source>
</evidence>
<gene>
    <name evidence="2" type="ORF">H4W79_000718</name>
</gene>
<evidence type="ECO:0000313" key="2">
    <source>
        <dbReference type="EMBL" id="MBE1456504.1"/>
    </source>
</evidence>
<comment type="caution">
    <text evidence="2">The sequence shown here is derived from an EMBL/GenBank/DDBJ whole genome shotgun (WGS) entry which is preliminary data.</text>
</comment>
<evidence type="ECO:0000256" key="1">
    <source>
        <dbReference type="SAM" id="Phobius"/>
    </source>
</evidence>
<keyword evidence="1" id="KW-1133">Transmembrane helix</keyword>
<reference evidence="2 3" key="1">
    <citation type="submission" date="2020-10" db="EMBL/GenBank/DDBJ databases">
        <title>Sequencing the genomes of 1000 actinobacteria strains.</title>
        <authorList>
            <person name="Klenk H.-P."/>
        </authorList>
    </citation>
    <scope>NUCLEOTIDE SEQUENCE [LARGE SCALE GENOMIC DNA]</scope>
    <source>
        <strain evidence="2 3">DSM 45157</strain>
    </source>
</reference>
<keyword evidence="3" id="KW-1185">Reference proteome</keyword>
<name>A0ABR9HBV4_9ACTN</name>
<evidence type="ECO:0008006" key="4">
    <source>
        <dbReference type="Google" id="ProtNLM"/>
    </source>
</evidence>
<dbReference type="EMBL" id="JADBDY010000001">
    <property type="protein sequence ID" value="MBE1456504.1"/>
    <property type="molecule type" value="Genomic_DNA"/>
</dbReference>
<feature type="transmembrane region" description="Helical" evidence="1">
    <location>
        <begin position="153"/>
        <end position="177"/>
    </location>
</feature>
<accession>A0ABR9HBV4</accession>
<organism evidence="2 3">
    <name type="scientific">Nocardiopsis terrae</name>
    <dbReference type="NCBI Taxonomy" id="372655"/>
    <lineage>
        <taxon>Bacteria</taxon>
        <taxon>Bacillati</taxon>
        <taxon>Actinomycetota</taxon>
        <taxon>Actinomycetes</taxon>
        <taxon>Streptosporangiales</taxon>
        <taxon>Nocardiopsidaceae</taxon>
        <taxon>Nocardiopsis</taxon>
    </lineage>
</organism>
<sequence>MKLTFPDGHIVQLTPWLLQAVLGAFPLPGDEGRLAPYEADPSAREMLIREGAAAHDGNGDFVLTGHGLELHRLATASAPGSADRETEGGRLTCSPELTPEELARVREAEAQLRAGARAFRRGEPLPARVRYPVGVGLLLPPVGAFLVEWHLDVFGLPLAITLIVLILVAEWAAVGAIHRYRRARQARAPGEVLRRHAKRCLAPAALDPVSRGLLLRVQRVVDGSADPAALAGQEWELARELAGYSLRRSELEGLTDPDEHVLGLIDLLADLARTEERVRELEAASA</sequence>
<feature type="transmembrane region" description="Helical" evidence="1">
    <location>
        <begin position="129"/>
        <end position="147"/>
    </location>
</feature>
<protein>
    <recommendedName>
        <fullName evidence="4">DUF2207 domain-containing protein</fullName>
    </recommendedName>
</protein>
<dbReference type="RefSeq" id="WP_191268435.1">
    <property type="nucleotide sequence ID" value="NZ_BMXJ01000002.1"/>
</dbReference>
<dbReference type="Proteomes" id="UP000598217">
    <property type="component" value="Unassembled WGS sequence"/>
</dbReference>
<proteinExistence type="predicted"/>
<keyword evidence="1" id="KW-0812">Transmembrane</keyword>
<keyword evidence="1" id="KW-0472">Membrane</keyword>